<feature type="transmembrane region" description="Helical" evidence="1">
    <location>
        <begin position="47"/>
        <end position="66"/>
    </location>
</feature>
<dbReference type="Proteomes" id="UP000823561">
    <property type="component" value="Chromosome 13"/>
</dbReference>
<comment type="caution">
    <text evidence="2">The sequence shown here is derived from an EMBL/GenBank/DDBJ whole genome shotgun (WGS) entry which is preliminary data.</text>
</comment>
<keyword evidence="1" id="KW-1133">Transmembrane helix</keyword>
<name>A0AAV6G879_9TELE</name>
<keyword evidence="1" id="KW-0812">Transmembrane</keyword>
<proteinExistence type="predicted"/>
<dbReference type="EMBL" id="JADWDJ010000013">
    <property type="protein sequence ID" value="KAG5271328.1"/>
    <property type="molecule type" value="Genomic_DNA"/>
</dbReference>
<reference evidence="2" key="1">
    <citation type="submission" date="2020-10" db="EMBL/GenBank/DDBJ databases">
        <title>Chromosome-scale genome assembly of the Allis shad, Alosa alosa.</title>
        <authorList>
            <person name="Margot Z."/>
            <person name="Christophe K."/>
            <person name="Cabau C."/>
            <person name="Louis A."/>
            <person name="Berthelot C."/>
            <person name="Parey E."/>
            <person name="Roest Crollius H."/>
            <person name="Montfort J."/>
            <person name="Robinson-Rechavi M."/>
            <person name="Bucao C."/>
            <person name="Bouchez O."/>
            <person name="Gislard M."/>
            <person name="Lluch J."/>
            <person name="Milhes M."/>
            <person name="Lampietro C."/>
            <person name="Lopez Roques C."/>
            <person name="Donnadieu C."/>
            <person name="Braasch I."/>
            <person name="Desvignes T."/>
            <person name="Postlethwait J."/>
            <person name="Bobe J."/>
            <person name="Guiguen Y."/>
        </authorList>
    </citation>
    <scope>NUCLEOTIDE SEQUENCE</scope>
    <source>
        <strain evidence="2">M-15738</strain>
        <tissue evidence="2">Blood</tissue>
    </source>
</reference>
<protein>
    <submittedName>
        <fullName evidence="2">Uncharacterized protein</fullName>
    </submittedName>
</protein>
<evidence type="ECO:0000256" key="1">
    <source>
        <dbReference type="SAM" id="Phobius"/>
    </source>
</evidence>
<organism evidence="2 3">
    <name type="scientific">Alosa alosa</name>
    <name type="common">allis shad</name>
    <dbReference type="NCBI Taxonomy" id="278164"/>
    <lineage>
        <taxon>Eukaryota</taxon>
        <taxon>Metazoa</taxon>
        <taxon>Chordata</taxon>
        <taxon>Craniata</taxon>
        <taxon>Vertebrata</taxon>
        <taxon>Euteleostomi</taxon>
        <taxon>Actinopterygii</taxon>
        <taxon>Neopterygii</taxon>
        <taxon>Teleostei</taxon>
        <taxon>Clupei</taxon>
        <taxon>Clupeiformes</taxon>
        <taxon>Clupeoidei</taxon>
        <taxon>Clupeidae</taxon>
        <taxon>Alosa</taxon>
    </lineage>
</organism>
<sequence length="139" mass="15023">MMAGNFNFAVIGLIELSIGSLILAFGVILKGINVEVHNPLNRERLTLLPYAALILLSGLCLLLPAIKPSPSLIRFNLYTHLVDVIFSLVCCGLVAKNTPYQSETSSTAGYSVNNILGILIGQPSAKACLQHHHRPTLPY</sequence>
<evidence type="ECO:0000313" key="3">
    <source>
        <dbReference type="Proteomes" id="UP000823561"/>
    </source>
</evidence>
<dbReference type="AlphaFoldDB" id="A0AAV6G879"/>
<feature type="transmembrane region" description="Helical" evidence="1">
    <location>
        <begin position="6"/>
        <end position="27"/>
    </location>
</feature>
<gene>
    <name evidence="2" type="ORF">AALO_G00178510</name>
</gene>
<keyword evidence="1" id="KW-0472">Membrane</keyword>
<keyword evidence="3" id="KW-1185">Reference proteome</keyword>
<accession>A0AAV6G879</accession>
<evidence type="ECO:0000313" key="2">
    <source>
        <dbReference type="EMBL" id="KAG5271328.1"/>
    </source>
</evidence>